<feature type="non-terminal residue" evidence="1">
    <location>
        <position position="90"/>
    </location>
</feature>
<dbReference type="InterPro" id="IPR023213">
    <property type="entry name" value="CAT-like_dom_sf"/>
</dbReference>
<sequence>MPTSDIRLVCVPGWFVSKLRETAMNELTESKSDDKGEKPFISESDILLAWKARTINRAINPSPQKSISILNTLNIRPILPDLFPTNAAYM</sequence>
<dbReference type="RefSeq" id="XP_022399774.1">
    <property type="nucleotide sequence ID" value="XM_022548349.1"/>
</dbReference>
<name>A0A1L9VGN1_ASPGL</name>
<proteinExistence type="predicted"/>
<dbReference type="AlphaFoldDB" id="A0A1L9VGN1"/>
<dbReference type="GeneID" id="34464609"/>
<dbReference type="STRING" id="1160497.A0A1L9VGN1"/>
<protein>
    <submittedName>
        <fullName evidence="1">Uncharacterized protein</fullName>
    </submittedName>
</protein>
<dbReference type="Proteomes" id="UP000184300">
    <property type="component" value="Unassembled WGS sequence"/>
</dbReference>
<dbReference type="EMBL" id="KV878900">
    <property type="protein sequence ID" value="OJJ83076.1"/>
    <property type="molecule type" value="Genomic_DNA"/>
</dbReference>
<dbReference type="OrthoDB" id="21502at2759"/>
<reference evidence="2" key="1">
    <citation type="journal article" date="2017" name="Genome Biol.">
        <title>Comparative genomics reveals high biological diversity and specific adaptations in the industrially and medically important fungal genus Aspergillus.</title>
        <authorList>
            <person name="de Vries R.P."/>
            <person name="Riley R."/>
            <person name="Wiebenga A."/>
            <person name="Aguilar-Osorio G."/>
            <person name="Amillis S."/>
            <person name="Uchima C.A."/>
            <person name="Anderluh G."/>
            <person name="Asadollahi M."/>
            <person name="Askin M."/>
            <person name="Barry K."/>
            <person name="Battaglia E."/>
            <person name="Bayram O."/>
            <person name="Benocci T."/>
            <person name="Braus-Stromeyer S.A."/>
            <person name="Caldana C."/>
            <person name="Canovas D."/>
            <person name="Cerqueira G.C."/>
            <person name="Chen F."/>
            <person name="Chen W."/>
            <person name="Choi C."/>
            <person name="Clum A."/>
            <person name="Dos Santos R.A."/>
            <person name="Damasio A.R."/>
            <person name="Diallinas G."/>
            <person name="Emri T."/>
            <person name="Fekete E."/>
            <person name="Flipphi M."/>
            <person name="Freyberg S."/>
            <person name="Gallo A."/>
            <person name="Gournas C."/>
            <person name="Habgood R."/>
            <person name="Hainaut M."/>
            <person name="Harispe M.L."/>
            <person name="Henrissat B."/>
            <person name="Hilden K.S."/>
            <person name="Hope R."/>
            <person name="Hossain A."/>
            <person name="Karabika E."/>
            <person name="Karaffa L."/>
            <person name="Karanyi Z."/>
            <person name="Krasevec N."/>
            <person name="Kuo A."/>
            <person name="Kusch H."/>
            <person name="LaButti K."/>
            <person name="Lagendijk E.L."/>
            <person name="Lapidus A."/>
            <person name="Levasseur A."/>
            <person name="Lindquist E."/>
            <person name="Lipzen A."/>
            <person name="Logrieco A.F."/>
            <person name="MacCabe A."/>
            <person name="Maekelae M.R."/>
            <person name="Malavazi I."/>
            <person name="Melin P."/>
            <person name="Meyer V."/>
            <person name="Mielnichuk N."/>
            <person name="Miskei M."/>
            <person name="Molnar A.P."/>
            <person name="Mule G."/>
            <person name="Ngan C.Y."/>
            <person name="Orejas M."/>
            <person name="Orosz E."/>
            <person name="Ouedraogo J.P."/>
            <person name="Overkamp K.M."/>
            <person name="Park H.-S."/>
            <person name="Perrone G."/>
            <person name="Piumi F."/>
            <person name="Punt P.J."/>
            <person name="Ram A.F."/>
            <person name="Ramon A."/>
            <person name="Rauscher S."/>
            <person name="Record E."/>
            <person name="Riano-Pachon D.M."/>
            <person name="Robert V."/>
            <person name="Roehrig J."/>
            <person name="Ruller R."/>
            <person name="Salamov A."/>
            <person name="Salih N.S."/>
            <person name="Samson R.A."/>
            <person name="Sandor E."/>
            <person name="Sanguinetti M."/>
            <person name="Schuetze T."/>
            <person name="Sepcic K."/>
            <person name="Shelest E."/>
            <person name="Sherlock G."/>
            <person name="Sophianopoulou V."/>
            <person name="Squina F.M."/>
            <person name="Sun H."/>
            <person name="Susca A."/>
            <person name="Todd R.B."/>
            <person name="Tsang A."/>
            <person name="Unkles S.E."/>
            <person name="van de Wiele N."/>
            <person name="van Rossen-Uffink D."/>
            <person name="Oliveira J.V."/>
            <person name="Vesth T.C."/>
            <person name="Visser J."/>
            <person name="Yu J.-H."/>
            <person name="Zhou M."/>
            <person name="Andersen M.R."/>
            <person name="Archer D.B."/>
            <person name="Baker S.E."/>
            <person name="Benoit I."/>
            <person name="Brakhage A.A."/>
            <person name="Braus G.H."/>
            <person name="Fischer R."/>
            <person name="Frisvad J.C."/>
            <person name="Goldman G.H."/>
            <person name="Houbraken J."/>
            <person name="Oakley B."/>
            <person name="Pocsi I."/>
            <person name="Scazzocchio C."/>
            <person name="Seiboth B."/>
            <person name="vanKuyk P.A."/>
            <person name="Wortman J."/>
            <person name="Dyer P.S."/>
            <person name="Grigoriev I.V."/>
        </authorList>
    </citation>
    <scope>NUCLEOTIDE SEQUENCE [LARGE SCALE GENOMIC DNA]</scope>
    <source>
        <strain evidence="2">CBS 516.65</strain>
    </source>
</reference>
<accession>A0A1L9VGN1</accession>
<evidence type="ECO:0000313" key="1">
    <source>
        <dbReference type="EMBL" id="OJJ83076.1"/>
    </source>
</evidence>
<dbReference type="VEuPathDB" id="FungiDB:ASPGLDRAFT_58866"/>
<organism evidence="1 2">
    <name type="scientific">Aspergillus glaucus CBS 516.65</name>
    <dbReference type="NCBI Taxonomy" id="1160497"/>
    <lineage>
        <taxon>Eukaryota</taxon>
        <taxon>Fungi</taxon>
        <taxon>Dikarya</taxon>
        <taxon>Ascomycota</taxon>
        <taxon>Pezizomycotina</taxon>
        <taxon>Eurotiomycetes</taxon>
        <taxon>Eurotiomycetidae</taxon>
        <taxon>Eurotiales</taxon>
        <taxon>Aspergillaceae</taxon>
        <taxon>Aspergillus</taxon>
        <taxon>Aspergillus subgen. Aspergillus</taxon>
    </lineage>
</organism>
<keyword evidence="2" id="KW-1185">Reference proteome</keyword>
<evidence type="ECO:0000313" key="2">
    <source>
        <dbReference type="Proteomes" id="UP000184300"/>
    </source>
</evidence>
<dbReference type="Gene3D" id="3.30.559.10">
    <property type="entry name" value="Chloramphenicol acetyltransferase-like domain"/>
    <property type="match status" value="1"/>
</dbReference>
<gene>
    <name evidence="1" type="ORF">ASPGLDRAFT_58866</name>
</gene>